<comment type="similarity">
    <text evidence="2">Belongs to the isocitrate and isopropylmalate dehydrogenases family.</text>
</comment>
<dbReference type="STRING" id="767769.A0A1L9UEK5"/>
<dbReference type="AlphaFoldDB" id="A0A1L9UEK5"/>
<reference evidence="6" key="1">
    <citation type="journal article" date="2017" name="Genome Biol.">
        <title>Comparative genomics reveals high biological diversity and specific adaptations in the industrially and medically important fungal genus Aspergillus.</title>
        <authorList>
            <person name="de Vries R.P."/>
            <person name="Riley R."/>
            <person name="Wiebenga A."/>
            <person name="Aguilar-Osorio G."/>
            <person name="Amillis S."/>
            <person name="Uchima C.A."/>
            <person name="Anderluh G."/>
            <person name="Asadollahi M."/>
            <person name="Askin M."/>
            <person name="Barry K."/>
            <person name="Battaglia E."/>
            <person name="Bayram O."/>
            <person name="Benocci T."/>
            <person name="Braus-Stromeyer S.A."/>
            <person name="Caldana C."/>
            <person name="Canovas D."/>
            <person name="Cerqueira G.C."/>
            <person name="Chen F."/>
            <person name="Chen W."/>
            <person name="Choi C."/>
            <person name="Clum A."/>
            <person name="Dos Santos R.A."/>
            <person name="Damasio A.R."/>
            <person name="Diallinas G."/>
            <person name="Emri T."/>
            <person name="Fekete E."/>
            <person name="Flipphi M."/>
            <person name="Freyberg S."/>
            <person name="Gallo A."/>
            <person name="Gournas C."/>
            <person name="Habgood R."/>
            <person name="Hainaut M."/>
            <person name="Harispe M.L."/>
            <person name="Henrissat B."/>
            <person name="Hilden K.S."/>
            <person name="Hope R."/>
            <person name="Hossain A."/>
            <person name="Karabika E."/>
            <person name="Karaffa L."/>
            <person name="Karanyi Z."/>
            <person name="Krasevec N."/>
            <person name="Kuo A."/>
            <person name="Kusch H."/>
            <person name="LaButti K."/>
            <person name="Lagendijk E.L."/>
            <person name="Lapidus A."/>
            <person name="Levasseur A."/>
            <person name="Lindquist E."/>
            <person name="Lipzen A."/>
            <person name="Logrieco A.F."/>
            <person name="MacCabe A."/>
            <person name="Maekelae M.R."/>
            <person name="Malavazi I."/>
            <person name="Melin P."/>
            <person name="Meyer V."/>
            <person name="Mielnichuk N."/>
            <person name="Miskei M."/>
            <person name="Molnar A.P."/>
            <person name="Mule G."/>
            <person name="Ngan C.Y."/>
            <person name="Orejas M."/>
            <person name="Orosz E."/>
            <person name="Ouedraogo J.P."/>
            <person name="Overkamp K.M."/>
            <person name="Park H.-S."/>
            <person name="Perrone G."/>
            <person name="Piumi F."/>
            <person name="Punt P.J."/>
            <person name="Ram A.F."/>
            <person name="Ramon A."/>
            <person name="Rauscher S."/>
            <person name="Record E."/>
            <person name="Riano-Pachon D.M."/>
            <person name="Robert V."/>
            <person name="Roehrig J."/>
            <person name="Ruller R."/>
            <person name="Salamov A."/>
            <person name="Salih N.S."/>
            <person name="Samson R.A."/>
            <person name="Sandor E."/>
            <person name="Sanguinetti M."/>
            <person name="Schuetze T."/>
            <person name="Sepcic K."/>
            <person name="Shelest E."/>
            <person name="Sherlock G."/>
            <person name="Sophianopoulou V."/>
            <person name="Squina F.M."/>
            <person name="Sun H."/>
            <person name="Susca A."/>
            <person name="Todd R.B."/>
            <person name="Tsang A."/>
            <person name="Unkles S.E."/>
            <person name="van de Wiele N."/>
            <person name="van Rossen-Uffink D."/>
            <person name="Oliveira J.V."/>
            <person name="Vesth T.C."/>
            <person name="Visser J."/>
            <person name="Yu J.-H."/>
            <person name="Zhou M."/>
            <person name="Andersen M.R."/>
            <person name="Archer D.B."/>
            <person name="Baker S.E."/>
            <person name="Benoit I."/>
            <person name="Brakhage A.A."/>
            <person name="Braus G.H."/>
            <person name="Fischer R."/>
            <person name="Frisvad J.C."/>
            <person name="Goldman G.H."/>
            <person name="Houbraken J."/>
            <person name="Oakley B."/>
            <person name="Pocsi I."/>
            <person name="Scazzocchio C."/>
            <person name="Seiboth B."/>
            <person name="vanKuyk P.A."/>
            <person name="Wortman J."/>
            <person name="Dyer P.S."/>
            <person name="Grigoriev I.V."/>
        </authorList>
    </citation>
    <scope>NUCLEOTIDE SEQUENCE [LARGE SCALE GENOMIC DNA]</scope>
    <source>
        <strain evidence="6">CBS 101740 / IMI 381727 / IBT 21946</strain>
    </source>
</reference>
<name>A0A1L9UEK5_ASPBC</name>
<protein>
    <recommendedName>
        <fullName evidence="4">Isopropylmalate dehydrogenase-like domain-containing protein</fullName>
    </recommendedName>
</protein>
<dbReference type="GeneID" id="93570664"/>
<dbReference type="PANTHER" id="PTHR43540:SF1">
    <property type="entry name" value="ISOCHORISMATASE HYDROLASE"/>
    <property type="match status" value="1"/>
</dbReference>
<feature type="domain" description="Isopropylmalate dehydrogenase-like" evidence="4">
    <location>
        <begin position="6"/>
        <end position="347"/>
    </location>
</feature>
<keyword evidence="6" id="KW-1185">Reference proteome</keyword>
<dbReference type="InterPro" id="IPR036380">
    <property type="entry name" value="Isochorismatase-like_sf"/>
</dbReference>
<sequence length="548" mass="60473">MGDTLLVGLATGNGTGPELMGVFEAVLQSLGTASNLTIRFLRSDRIYHSYSSLLAINETDAVTSETLADAAHYRQFCEKAASQGVSGIFRTSVSAQALYLVREQLEAVKIEHFRVSPSASIILVRDQAQGFYSGTNILSPTKDAVYRTACFSKDVFSRIVTFALRRARTLLPTADDNIEAITLVYKFHLFDGLFHTWAQEWQSVHGILIRFVQGDTMNRDLLAFGVQGHQLLIAANEYADLMQTMFLDRFGLGVQETTYAENVYLHPTVQGLVEYQTAHGSADDLTGKGIVNPTATIRAAAALLEDQASCHGMKMRVDDALQQMRVKGIATPDQGGWSTTTSFVEIFLQAMSGGIPVAAGDSCESTAVVVVDLQNDFVTQYKDTGVMERVTANVSRVVDVARRSQVEVIFVRFLGDDKFQGPSWRQRNLRQNRQSWSIEGTWGAEIFGSVKVQPGERVFDKKAQFDPFLSNGFEKYVVGRKLDRLVVVGLYADVCVDATVRGAFQRGLRTTVVRQCTAGFHFTADQMLDYMQEIYGSDVVALEDLSLG</sequence>
<dbReference type="VEuPathDB" id="FungiDB:ASPBRDRAFT_129917"/>
<evidence type="ECO:0000256" key="1">
    <source>
        <dbReference type="ARBA" id="ARBA00006336"/>
    </source>
</evidence>
<comment type="similarity">
    <text evidence="1">Belongs to the isochorismatase family.</text>
</comment>
<dbReference type="OrthoDB" id="167809at2759"/>
<dbReference type="Pfam" id="PF00180">
    <property type="entry name" value="Iso_dh"/>
    <property type="match status" value="1"/>
</dbReference>
<dbReference type="PANTHER" id="PTHR43540">
    <property type="entry name" value="PEROXYUREIDOACRYLATE/UREIDOACRYLATE AMIDOHYDROLASE-RELATED"/>
    <property type="match status" value="1"/>
</dbReference>
<organism evidence="5 6">
    <name type="scientific">Aspergillus brasiliensis (strain CBS 101740 / IMI 381727 / IBT 21946)</name>
    <dbReference type="NCBI Taxonomy" id="767769"/>
    <lineage>
        <taxon>Eukaryota</taxon>
        <taxon>Fungi</taxon>
        <taxon>Dikarya</taxon>
        <taxon>Ascomycota</taxon>
        <taxon>Pezizomycotina</taxon>
        <taxon>Eurotiomycetes</taxon>
        <taxon>Eurotiomycetidae</taxon>
        <taxon>Eurotiales</taxon>
        <taxon>Aspergillaceae</taxon>
        <taxon>Aspergillus</taxon>
        <taxon>Aspergillus subgen. Circumdati</taxon>
    </lineage>
</organism>
<proteinExistence type="inferred from homology"/>
<dbReference type="Gene3D" id="3.40.718.10">
    <property type="entry name" value="Isopropylmalate Dehydrogenase"/>
    <property type="match status" value="1"/>
</dbReference>
<evidence type="ECO:0000256" key="3">
    <source>
        <dbReference type="ARBA" id="ARBA00022801"/>
    </source>
</evidence>
<gene>
    <name evidence="5" type="ORF">ASPBRDRAFT_129917</name>
</gene>
<evidence type="ECO:0000256" key="2">
    <source>
        <dbReference type="ARBA" id="ARBA00007769"/>
    </source>
</evidence>
<evidence type="ECO:0000313" key="6">
    <source>
        <dbReference type="Proteomes" id="UP000184499"/>
    </source>
</evidence>
<dbReference type="EMBL" id="KV878687">
    <property type="protein sequence ID" value="OJJ70089.1"/>
    <property type="molecule type" value="Genomic_DNA"/>
</dbReference>
<evidence type="ECO:0000259" key="4">
    <source>
        <dbReference type="SMART" id="SM01329"/>
    </source>
</evidence>
<dbReference type="OMA" id="FQRGLWT"/>
<dbReference type="Pfam" id="PF00857">
    <property type="entry name" value="Isochorismatase"/>
    <property type="match status" value="1"/>
</dbReference>
<dbReference type="InterPro" id="IPR024084">
    <property type="entry name" value="IsoPropMal-DH-like_dom"/>
</dbReference>
<dbReference type="InterPro" id="IPR050272">
    <property type="entry name" value="Isochorismatase-like_hydrls"/>
</dbReference>
<accession>A0A1L9UEK5</accession>
<dbReference type="Proteomes" id="UP000184499">
    <property type="component" value="Unassembled WGS sequence"/>
</dbReference>
<dbReference type="GO" id="GO:0016787">
    <property type="term" value="F:hydrolase activity"/>
    <property type="evidence" value="ECO:0007669"/>
    <property type="project" value="UniProtKB-KW"/>
</dbReference>
<dbReference type="InterPro" id="IPR000868">
    <property type="entry name" value="Isochorismatase-like_dom"/>
</dbReference>
<dbReference type="SUPFAM" id="SSF52499">
    <property type="entry name" value="Isochorismatase-like hydrolases"/>
    <property type="match status" value="1"/>
</dbReference>
<keyword evidence="3" id="KW-0378">Hydrolase</keyword>
<dbReference type="Gene3D" id="3.40.50.850">
    <property type="entry name" value="Isochorismatase-like"/>
    <property type="match status" value="1"/>
</dbReference>
<dbReference type="SMART" id="SM01329">
    <property type="entry name" value="Iso_dh"/>
    <property type="match status" value="1"/>
</dbReference>
<dbReference type="SUPFAM" id="SSF53659">
    <property type="entry name" value="Isocitrate/Isopropylmalate dehydrogenase-like"/>
    <property type="match status" value="1"/>
</dbReference>
<dbReference type="RefSeq" id="XP_067477338.1">
    <property type="nucleotide sequence ID" value="XM_067618176.1"/>
</dbReference>
<evidence type="ECO:0000313" key="5">
    <source>
        <dbReference type="EMBL" id="OJJ70089.1"/>
    </source>
</evidence>
<dbReference type="CDD" id="cd00431">
    <property type="entry name" value="cysteine_hydrolases"/>
    <property type="match status" value="1"/>
</dbReference>